<feature type="domain" description="ABC3 transporter permease C-terminal" evidence="8">
    <location>
        <begin position="257"/>
        <end position="389"/>
    </location>
</feature>
<comment type="subcellular location">
    <subcellularLocation>
        <location evidence="1">Cell membrane</location>
        <topology evidence="1">Multi-pass membrane protein</topology>
    </subcellularLocation>
</comment>
<name>A0AB33UC53_STRSU</name>
<evidence type="ECO:0000256" key="2">
    <source>
        <dbReference type="ARBA" id="ARBA00022475"/>
    </source>
</evidence>
<protein>
    <submittedName>
        <fullName evidence="9">FtsX-like permease family</fullName>
    </submittedName>
</protein>
<comment type="similarity">
    <text evidence="6">Belongs to the ABC-4 integral membrane protein family.</text>
</comment>
<feature type="transmembrane region" description="Helical" evidence="7">
    <location>
        <begin position="252"/>
        <end position="271"/>
    </location>
</feature>
<evidence type="ECO:0000313" key="9">
    <source>
        <dbReference type="EMBL" id="CYX42810.1"/>
    </source>
</evidence>
<evidence type="ECO:0000256" key="1">
    <source>
        <dbReference type="ARBA" id="ARBA00004651"/>
    </source>
</evidence>
<dbReference type="InterPro" id="IPR050250">
    <property type="entry name" value="Macrolide_Exporter_MacB"/>
</dbReference>
<organism evidence="9 10">
    <name type="scientific">Streptococcus suis</name>
    <dbReference type="NCBI Taxonomy" id="1307"/>
    <lineage>
        <taxon>Bacteria</taxon>
        <taxon>Bacillati</taxon>
        <taxon>Bacillota</taxon>
        <taxon>Bacilli</taxon>
        <taxon>Lactobacillales</taxon>
        <taxon>Streptococcaceae</taxon>
        <taxon>Streptococcus</taxon>
    </lineage>
</organism>
<evidence type="ECO:0000313" key="10">
    <source>
        <dbReference type="Proteomes" id="UP000071601"/>
    </source>
</evidence>
<feature type="transmembrane region" description="Helical" evidence="7">
    <location>
        <begin position="796"/>
        <end position="816"/>
    </location>
</feature>
<keyword evidence="2" id="KW-1003">Cell membrane</keyword>
<accession>A0AB33UC53</accession>
<evidence type="ECO:0000256" key="3">
    <source>
        <dbReference type="ARBA" id="ARBA00022692"/>
    </source>
</evidence>
<dbReference type="InterPro" id="IPR003838">
    <property type="entry name" value="ABC3_permease_C"/>
</dbReference>
<feature type="transmembrane region" description="Helical" evidence="7">
    <location>
        <begin position="351"/>
        <end position="378"/>
    </location>
</feature>
<dbReference type="PANTHER" id="PTHR30572">
    <property type="entry name" value="MEMBRANE COMPONENT OF TRANSPORTER-RELATED"/>
    <property type="match status" value="1"/>
</dbReference>
<feature type="domain" description="ABC3 transporter permease C-terminal" evidence="8">
    <location>
        <begin position="709"/>
        <end position="825"/>
    </location>
</feature>
<feature type="transmembrane region" description="Helical" evidence="7">
    <location>
        <begin position="427"/>
        <end position="448"/>
    </location>
</feature>
<keyword evidence="3 7" id="KW-0812">Transmembrane</keyword>
<evidence type="ECO:0000256" key="6">
    <source>
        <dbReference type="ARBA" id="ARBA00038076"/>
    </source>
</evidence>
<evidence type="ECO:0000256" key="5">
    <source>
        <dbReference type="ARBA" id="ARBA00023136"/>
    </source>
</evidence>
<feature type="transmembrane region" description="Helical" evidence="7">
    <location>
        <begin position="757"/>
        <end position="776"/>
    </location>
</feature>
<dbReference type="PANTHER" id="PTHR30572:SF4">
    <property type="entry name" value="ABC TRANSPORTER PERMEASE YTRF"/>
    <property type="match status" value="1"/>
</dbReference>
<dbReference type="GO" id="GO:0022857">
    <property type="term" value="F:transmembrane transporter activity"/>
    <property type="evidence" value="ECO:0007669"/>
    <property type="project" value="TreeGrafter"/>
</dbReference>
<evidence type="ECO:0000256" key="7">
    <source>
        <dbReference type="SAM" id="Phobius"/>
    </source>
</evidence>
<feature type="transmembrane region" description="Helical" evidence="7">
    <location>
        <begin position="306"/>
        <end position="331"/>
    </location>
</feature>
<proteinExistence type="inferred from homology"/>
<dbReference type="Pfam" id="PF02687">
    <property type="entry name" value="FtsX"/>
    <property type="match status" value="2"/>
</dbReference>
<gene>
    <name evidence="9" type="ORF">ERS132525_00847</name>
</gene>
<dbReference type="RefSeq" id="WP_044684348.1">
    <property type="nucleotide sequence ID" value="NZ_CEGZ01000007.1"/>
</dbReference>
<comment type="caution">
    <text evidence="9">The sequence shown here is derived from an EMBL/GenBank/DDBJ whole genome shotgun (WGS) entry which is preliminary data.</text>
</comment>
<keyword evidence="5 7" id="KW-0472">Membrane</keyword>
<feature type="transmembrane region" description="Helical" evidence="7">
    <location>
        <begin position="20"/>
        <end position="43"/>
    </location>
</feature>
<evidence type="ECO:0000256" key="4">
    <source>
        <dbReference type="ARBA" id="ARBA00022989"/>
    </source>
</evidence>
<feature type="transmembrane region" description="Helical" evidence="7">
    <location>
        <begin position="702"/>
        <end position="723"/>
    </location>
</feature>
<keyword evidence="4 7" id="KW-1133">Transmembrane helix</keyword>
<dbReference type="GO" id="GO:0005886">
    <property type="term" value="C:plasma membrane"/>
    <property type="evidence" value="ECO:0007669"/>
    <property type="project" value="UniProtKB-SubCell"/>
</dbReference>
<evidence type="ECO:0000259" key="8">
    <source>
        <dbReference type="Pfam" id="PF02687"/>
    </source>
</evidence>
<dbReference type="AlphaFoldDB" id="A0AB33UC53"/>
<dbReference type="EMBL" id="FILR01000006">
    <property type="protein sequence ID" value="CYX42810.1"/>
    <property type="molecule type" value="Genomic_DNA"/>
</dbReference>
<dbReference type="Proteomes" id="UP000071601">
    <property type="component" value="Unassembled WGS sequence"/>
</dbReference>
<reference evidence="9 10" key="1">
    <citation type="submission" date="2016-02" db="EMBL/GenBank/DDBJ databases">
        <authorList>
            <consortium name="Pathogen Informatics"/>
        </authorList>
    </citation>
    <scope>NUCLEOTIDE SEQUENCE [LARGE SCALE GENOMIC DNA]</scope>
    <source>
        <strain evidence="9 10">SS985</strain>
    </source>
</reference>
<sequence length="835" mass="95401">MKIINELSYSQINNNKKDTLATRLSIFLAVVLLGTIIFIIGTVKSEQHNEIVSTIGDYHVSFSEVNSDMLNSLFNNDEIEKVSFDKLISTDLDVVIIEKGSYFRNLKGFEIISGNAASSDSELIAPSRFFEKHKDYKIGSKIKVKEKEYTIVGEYNDYATSFEESALIGILENENREDLLKNSDGLEAFIWYKKPRDTYTLTKKLFDDLKIDYIKSIDTGRLYFNKAVLEYQMIYPSGLIPPKYVIADWLESYGACILLVLLFAVMIYGAFNVWNDRDIKELALLKSVGMTEKQVKKMIRIKAIKIGVVPILSGTAVSYLTANLLFYLMWLNNSITYKNMSKLFGEKMRGTGFHIVPFSVPLVVIILAFAFLTVYLSAIVPAKKSAKLNVVEGLTGITGRKVKFGKSKIAGKIEKTLAKDYFKSYNLTYRTIILAILLSAMVMTLTLVSQSYRTVNAIYDKYDSPYNFTSKIYTDKMINKQLIDDLNRVDDIEELHIYGEKSFKFYLKDNEGFESEELKKAFKTGGKDSDNLFVKIIGLSEKDYKNVISINQLNTDTNYILLNKTTDSDSSPYAFRKYISLTESDDKDLVLRYNAEGKQMPIHIDGYINELPFGLEGQNKNGVYVFTRMEKLENFIDKYGQDEGDPVNYYTVKMKISKENLDKISDKCERIISSYVPQSDHSTTNDLLKEAADNEQLRNEHLLNFGIQIILIILALSNAYNSFHGNLRARKREFQLLSTVGMTEKQIKKMIFGESKILFRYSAIFYIGIFILSIFVRSYRSQYEFAFISKEILLNLNYVPIILIFGVIVVGVLLAIRSSIKMILNDDLNNAIKEI</sequence>